<evidence type="ECO:0000313" key="3">
    <source>
        <dbReference type="EMBL" id="QBI18334.1"/>
    </source>
</evidence>
<dbReference type="Proteomes" id="UP000291469">
    <property type="component" value="Chromosome"/>
</dbReference>
<reference evidence="3 4" key="1">
    <citation type="submission" date="2019-01" db="EMBL/GenBank/DDBJ databases">
        <title>Egibacter rhizosphaerae EGI 80759T.</title>
        <authorList>
            <person name="Chen D.-D."/>
            <person name="Tian Y."/>
            <person name="Jiao J.-Y."/>
            <person name="Zhang X.-T."/>
            <person name="Zhang Y.-G."/>
            <person name="Zhang Y."/>
            <person name="Xiao M."/>
            <person name="Shu W.-S."/>
            <person name="Li W.-J."/>
        </authorList>
    </citation>
    <scope>NUCLEOTIDE SEQUENCE [LARGE SCALE GENOMIC DNA]</scope>
    <source>
        <strain evidence="3 4">EGI 80759</strain>
    </source>
</reference>
<protein>
    <recommendedName>
        <fullName evidence="2">Thiamine-binding protein domain-containing protein</fullName>
    </recommendedName>
</protein>
<evidence type="ECO:0000259" key="2">
    <source>
        <dbReference type="Pfam" id="PF01910"/>
    </source>
</evidence>
<dbReference type="RefSeq" id="WP_131153332.1">
    <property type="nucleotide sequence ID" value="NZ_CP036402.1"/>
</dbReference>
<organism evidence="3 4">
    <name type="scientific">Egibacter rhizosphaerae</name>
    <dbReference type="NCBI Taxonomy" id="1670831"/>
    <lineage>
        <taxon>Bacteria</taxon>
        <taxon>Bacillati</taxon>
        <taxon>Actinomycetota</taxon>
        <taxon>Nitriliruptoria</taxon>
        <taxon>Egibacterales</taxon>
        <taxon>Egibacteraceae</taxon>
        <taxon>Egibacter</taxon>
    </lineage>
</organism>
<dbReference type="Pfam" id="PF01910">
    <property type="entry name" value="Thiamine_BP"/>
    <property type="match status" value="1"/>
</dbReference>
<dbReference type="InterPro" id="IPR002767">
    <property type="entry name" value="Thiamine_BP"/>
</dbReference>
<dbReference type="InterPro" id="IPR029756">
    <property type="entry name" value="MTH1187/YkoF-like"/>
</dbReference>
<dbReference type="SUPFAM" id="SSF89957">
    <property type="entry name" value="MTH1187/YkoF-like"/>
    <property type="match status" value="1"/>
</dbReference>
<evidence type="ECO:0000256" key="1">
    <source>
        <dbReference type="ARBA" id="ARBA00010272"/>
    </source>
</evidence>
<dbReference type="PANTHER" id="PTHR33777">
    <property type="entry name" value="UPF0045 PROTEIN ECM15"/>
    <property type="match status" value="1"/>
</dbReference>
<dbReference type="KEGG" id="erz:ER308_01270"/>
<gene>
    <name evidence="3" type="ORF">ER308_01270</name>
</gene>
<accession>A0A411YAV0</accession>
<dbReference type="InterPro" id="IPR051614">
    <property type="entry name" value="UPF0045_domain"/>
</dbReference>
<evidence type="ECO:0000313" key="4">
    <source>
        <dbReference type="Proteomes" id="UP000291469"/>
    </source>
</evidence>
<dbReference type="PANTHER" id="PTHR33777:SF1">
    <property type="entry name" value="UPF0045 PROTEIN ECM15"/>
    <property type="match status" value="1"/>
</dbReference>
<keyword evidence="4" id="KW-1185">Reference proteome</keyword>
<dbReference type="Gene3D" id="3.30.70.930">
    <property type="match status" value="1"/>
</dbReference>
<proteinExistence type="inferred from homology"/>
<feature type="domain" description="Thiamine-binding protein" evidence="2">
    <location>
        <begin position="10"/>
        <end position="92"/>
    </location>
</feature>
<dbReference type="EMBL" id="CP036402">
    <property type="protein sequence ID" value="QBI18334.1"/>
    <property type="molecule type" value="Genomic_DNA"/>
</dbReference>
<comment type="similarity">
    <text evidence="1">Belongs to the UPF0045 family.</text>
</comment>
<dbReference type="AlphaFoldDB" id="A0A411YAV0"/>
<dbReference type="GO" id="GO:0005829">
    <property type="term" value="C:cytosol"/>
    <property type="evidence" value="ECO:0007669"/>
    <property type="project" value="TreeGrafter"/>
</dbReference>
<sequence length="99" mass="10749">MNTTDIPALAEVSIEPMGQSEDHERAVQEAIDALRRSGLEIVPGAASTLLRAPLGQVWDAVHTAHTAVQPYAERVVTNVRVETRRDGDDFAERVAHHGA</sequence>
<name>A0A411YAV0_9ACTN</name>